<keyword evidence="4 10" id="KW-0645">Protease</keyword>
<dbReference type="InterPro" id="IPR038081">
    <property type="entry name" value="CalX-like_sf"/>
</dbReference>
<keyword evidence="9" id="KW-0106">Calcium</keyword>
<proteinExistence type="inferred from homology"/>
<dbReference type="Gene3D" id="3.40.50.200">
    <property type="entry name" value="Peptidase S8/S53 domain"/>
    <property type="match status" value="1"/>
</dbReference>
<evidence type="ECO:0000313" key="14">
    <source>
        <dbReference type="EMBL" id="MBD2253966.1"/>
    </source>
</evidence>
<dbReference type="Pfam" id="PF00353">
    <property type="entry name" value="HemolysinCabind"/>
    <property type="match status" value="2"/>
</dbReference>
<dbReference type="InterPro" id="IPR003644">
    <property type="entry name" value="Calx_beta"/>
</dbReference>
<dbReference type="InterPro" id="IPR022398">
    <property type="entry name" value="Peptidase_S8_His-AS"/>
</dbReference>
<dbReference type="InterPro" id="IPR023828">
    <property type="entry name" value="Peptidase_S8_Ser-AS"/>
</dbReference>
<keyword evidence="15" id="KW-1185">Reference proteome</keyword>
<evidence type="ECO:0000259" key="13">
    <source>
        <dbReference type="SMART" id="SM00736"/>
    </source>
</evidence>
<dbReference type="PROSITE" id="PS00136">
    <property type="entry name" value="SUBTILASE_ASP"/>
    <property type="match status" value="1"/>
</dbReference>
<dbReference type="Pfam" id="PF17210">
    <property type="entry name" value="SdrD_B"/>
    <property type="match status" value="2"/>
</dbReference>
<dbReference type="InterPro" id="IPR011635">
    <property type="entry name" value="CARDB"/>
</dbReference>
<dbReference type="PROSITE" id="PS00137">
    <property type="entry name" value="SUBTILASE_HIS"/>
    <property type="match status" value="1"/>
</dbReference>
<dbReference type="SUPFAM" id="SSF49313">
    <property type="entry name" value="Cadherin-like"/>
    <property type="match status" value="2"/>
</dbReference>
<accession>A0ABR8BJD0</accession>
<evidence type="ECO:0000256" key="7">
    <source>
        <dbReference type="ARBA" id="ARBA00022801"/>
    </source>
</evidence>
<dbReference type="InterPro" id="IPR015500">
    <property type="entry name" value="Peptidase_S8_subtilisin-rel"/>
</dbReference>
<dbReference type="InterPro" id="IPR051048">
    <property type="entry name" value="Peptidase_S8/S53_subtilisin"/>
</dbReference>
<dbReference type="RefSeq" id="WP_190569716.1">
    <property type="nucleotide sequence ID" value="NZ_JACJQL010000041.1"/>
</dbReference>
<dbReference type="Pfam" id="PF00082">
    <property type="entry name" value="Peptidase_S8"/>
    <property type="match status" value="1"/>
</dbReference>
<evidence type="ECO:0000256" key="9">
    <source>
        <dbReference type="ARBA" id="ARBA00022837"/>
    </source>
</evidence>
<protein>
    <submittedName>
        <fullName evidence="14">S8 family serine peptidase</fullName>
    </submittedName>
</protein>
<dbReference type="SMART" id="SM00736">
    <property type="entry name" value="CADG"/>
    <property type="match status" value="2"/>
</dbReference>
<dbReference type="InterPro" id="IPR013783">
    <property type="entry name" value="Ig-like_fold"/>
</dbReference>
<dbReference type="Pfam" id="PF03160">
    <property type="entry name" value="Calx-beta"/>
    <property type="match status" value="1"/>
</dbReference>
<dbReference type="InterPro" id="IPR055353">
    <property type="entry name" value="DUF7619"/>
</dbReference>
<dbReference type="PRINTS" id="PR00313">
    <property type="entry name" value="CABNDNGRPT"/>
</dbReference>
<evidence type="ECO:0000256" key="8">
    <source>
        <dbReference type="ARBA" id="ARBA00022825"/>
    </source>
</evidence>
<evidence type="ECO:0000256" key="4">
    <source>
        <dbReference type="ARBA" id="ARBA00022670"/>
    </source>
</evidence>
<feature type="domain" description="Dystroglycan-type cadherin-like" evidence="13">
    <location>
        <begin position="5057"/>
        <end position="5159"/>
    </location>
</feature>
<evidence type="ECO:0000256" key="6">
    <source>
        <dbReference type="ARBA" id="ARBA00022737"/>
    </source>
</evidence>
<evidence type="ECO:0000256" key="1">
    <source>
        <dbReference type="ARBA" id="ARBA00004613"/>
    </source>
</evidence>
<evidence type="ECO:0000256" key="5">
    <source>
        <dbReference type="ARBA" id="ARBA00022729"/>
    </source>
</evidence>
<dbReference type="EMBL" id="JACJQL010000041">
    <property type="protein sequence ID" value="MBD2253966.1"/>
    <property type="molecule type" value="Genomic_DNA"/>
</dbReference>
<dbReference type="Gene3D" id="2.60.120.380">
    <property type="match status" value="3"/>
</dbReference>
<evidence type="ECO:0000313" key="15">
    <source>
        <dbReference type="Proteomes" id="UP000621307"/>
    </source>
</evidence>
<evidence type="ECO:0000256" key="3">
    <source>
        <dbReference type="ARBA" id="ARBA00022525"/>
    </source>
</evidence>
<dbReference type="SUPFAM" id="SSF117074">
    <property type="entry name" value="Hypothetical protein PA1324"/>
    <property type="match status" value="2"/>
</dbReference>
<feature type="domain" description="Dystroglycan-type cadherin-like" evidence="13">
    <location>
        <begin position="5160"/>
        <end position="5260"/>
    </location>
</feature>
<evidence type="ECO:0000256" key="2">
    <source>
        <dbReference type="ARBA" id="ARBA00011073"/>
    </source>
</evidence>
<dbReference type="PANTHER" id="PTHR43399:SF4">
    <property type="entry name" value="CELL WALL-ASSOCIATED PROTEASE"/>
    <property type="match status" value="1"/>
</dbReference>
<dbReference type="PRINTS" id="PR00723">
    <property type="entry name" value="SUBTILISIN"/>
</dbReference>
<reference evidence="14 15" key="1">
    <citation type="journal article" date="2020" name="ISME J.">
        <title>Comparative genomics reveals insights into cyanobacterial evolution and habitat adaptation.</title>
        <authorList>
            <person name="Chen M.Y."/>
            <person name="Teng W.K."/>
            <person name="Zhao L."/>
            <person name="Hu C.X."/>
            <person name="Zhou Y.K."/>
            <person name="Han B.P."/>
            <person name="Song L.R."/>
            <person name="Shu W.S."/>
        </authorList>
    </citation>
    <scope>NUCLEOTIDE SEQUENCE [LARGE SCALE GENOMIC DNA]</scope>
    <source>
        <strain evidence="14 15">FACHB-3921</strain>
    </source>
</reference>
<gene>
    <name evidence="14" type="ORF">H6G14_22075</name>
</gene>
<keyword evidence="7 10" id="KW-0378">Hydrolase</keyword>
<comment type="similarity">
    <text evidence="2 10 11">Belongs to the peptidase S8 family.</text>
</comment>
<dbReference type="Pfam" id="PF24595">
    <property type="entry name" value="DUF7619"/>
    <property type="match status" value="1"/>
</dbReference>
<dbReference type="SUPFAM" id="SSF51120">
    <property type="entry name" value="beta-Roll"/>
    <property type="match status" value="1"/>
</dbReference>
<dbReference type="Gene3D" id="2.60.40.2030">
    <property type="match status" value="1"/>
</dbReference>
<dbReference type="PROSITE" id="PS00138">
    <property type="entry name" value="SUBTILASE_SER"/>
    <property type="match status" value="1"/>
</dbReference>
<evidence type="ECO:0000256" key="12">
    <source>
        <dbReference type="SAM" id="MobiDB-lite"/>
    </source>
</evidence>
<dbReference type="InterPro" id="IPR006644">
    <property type="entry name" value="Cadg"/>
</dbReference>
<comment type="caution">
    <text evidence="14">The sequence shown here is derived from an EMBL/GenBank/DDBJ whole genome shotgun (WGS) entry which is preliminary data.</text>
</comment>
<feature type="active site" description="Charge relay system" evidence="10">
    <location>
        <position position="4419"/>
    </location>
</feature>
<dbReference type="Pfam" id="PF05345">
    <property type="entry name" value="He_PIG"/>
    <property type="match status" value="2"/>
</dbReference>
<dbReference type="InterPro" id="IPR036852">
    <property type="entry name" value="Peptidase_S8/S53_dom_sf"/>
</dbReference>
<feature type="active site" description="Charge relay system" evidence="10">
    <location>
        <position position="4461"/>
    </location>
</feature>
<feature type="region of interest" description="Disordered" evidence="12">
    <location>
        <begin position="4714"/>
        <end position="4734"/>
    </location>
</feature>
<dbReference type="InterPro" id="IPR001343">
    <property type="entry name" value="Hemolysn_Ca-bd"/>
</dbReference>
<organism evidence="14 15">
    <name type="scientific">Nostoc parmelioides FACHB-3921</name>
    <dbReference type="NCBI Taxonomy" id="2692909"/>
    <lineage>
        <taxon>Bacteria</taxon>
        <taxon>Bacillati</taxon>
        <taxon>Cyanobacteriota</taxon>
        <taxon>Cyanophyceae</taxon>
        <taxon>Nostocales</taxon>
        <taxon>Nostocaceae</taxon>
        <taxon>Nostoc</taxon>
    </lineage>
</organism>
<keyword evidence="6" id="KW-0677">Repeat</keyword>
<dbReference type="InterPro" id="IPR011049">
    <property type="entry name" value="Serralysin-like_metalloprot_C"/>
</dbReference>
<keyword evidence="8 10" id="KW-0720">Serine protease</keyword>
<dbReference type="InterPro" id="IPR023827">
    <property type="entry name" value="Peptidase_S8_Asp-AS"/>
</dbReference>
<dbReference type="PANTHER" id="PTHR43399">
    <property type="entry name" value="SUBTILISIN-RELATED"/>
    <property type="match status" value="1"/>
</dbReference>
<dbReference type="Gene3D" id="2.60.40.10">
    <property type="entry name" value="Immunoglobulins"/>
    <property type="match status" value="23"/>
</dbReference>
<dbReference type="SUPFAM" id="SSF49478">
    <property type="entry name" value="Cna protein B-type domain"/>
    <property type="match status" value="1"/>
</dbReference>
<dbReference type="CDD" id="cd11303">
    <property type="entry name" value="Dystroglycan_repeat"/>
    <property type="match status" value="1"/>
</dbReference>
<dbReference type="PROSITE" id="PS00330">
    <property type="entry name" value="HEMOLYSIN_CALCIUM"/>
    <property type="match status" value="2"/>
</dbReference>
<dbReference type="InterPro" id="IPR018511">
    <property type="entry name" value="Hemolysin-typ_Ca-bd_CS"/>
</dbReference>
<dbReference type="InterPro" id="IPR033764">
    <property type="entry name" value="Sdr_B"/>
</dbReference>
<name>A0ABR8BJD0_9NOSO</name>
<feature type="active site" description="Charge relay system" evidence="10">
    <location>
        <position position="4638"/>
    </location>
</feature>
<dbReference type="PROSITE" id="PS51892">
    <property type="entry name" value="SUBTILASE"/>
    <property type="match status" value="1"/>
</dbReference>
<dbReference type="InterPro" id="IPR015919">
    <property type="entry name" value="Cadherin-like_sf"/>
</dbReference>
<sequence>MTNTYTINQNLLLESSSDDNYEENDTLATAYDLTTSPGVLLSSIDGEGISYADNEDWYKVTVDASAQYFSAFITFPTNSRYIDLEVYNSDGTFISSAAYRFGTIDNFRREIKTILAPGDYYLKINSPFSDPNTNQISNTYDLSWETQAISSITDEFEDNDTLETATDISSQAGNYFTDLLLTDEDWYQIAVNPGEERLRLTYEIGNSENPVTLNIYDAAGNLVNSLESLQSSPYVQEFNTNLPSDGTYYLQWIPSENDNTYSFIWETLGLSNLTISNAFVSNSNPEAYDTISVSWTVENNGNYATLEGWYDAIYLSEDTTLDESDIFLTNNYYFDNLITGSNYTQTIDLTIPSYLGLGSRYLLFVADNYNYQPESDETDNVYSVPIEIGGDAPNLVITNATPIPTTATVGQSINLSWTVTNNGTATTGISYWYDRVVFSRNQIFGDSDDIYLNEQYIYSQYGLPLDVNETYTVNTSITLSGQTAGSGYLLYKTDNYNYQGETDETDNIYVQAINVAAPNLTITNVTAPTTAVAGQSINLTWTVKNDSSVTTESSIWYDRVVFSKNQIFGDSDDVYLTEEYIYSFYGLPLEANETYTVNRTFNLSGQAIGNGYLLFKTDNYNYQGETNENDNVYVHAIDIAAPNLVVTNFTPPSTAIAGQSVNVSWTVKNDGSVTTGSTYWYDRLVFSKNQIFGDSDDVYITESYIYSFYGLPLEANETYTVNQTVNLPGQAIGSGYLLLKTDNYNYQGETNENDNVSVRAIDIAAPNLTISNATAPSTAILGESVSVTWTVLNNGSVPANADWYDSIYVSNDQTLDSGDLIISTFYQSDKSPLASGTSYTDTRNIIIPNNVALGDRYLIFATDYLYYYSNNYQGETNEADNIYVRPISFSAPDLIVSEATAPSTGIVNGAINVSWTVKNQGTVAAPADWFDYVYLSTDNIFGNGNDTFITSQSITTQTPLAAGGTYTISPSITLPNIAAGNYYLIFRADGNNAQGETNENNNNRAVQITIGTPDLIVSQATAPESGALGGNVSVSWTVTNQGDVAAPADWSDYIYWSSNDTYDASDTFITTISAASQTPLAAGGSYTQTQTITLPNQTNIVGNGYLIFRADGSGNQGETNNSNNDRAVALRVDAPDLIVSNASAPESVTVGASFSVSWDVTNQGTVAANADWYDSVFISTDQIFDNSDQYLTNRWAGSNTPLAANGTYSASLNVTLPSTATGDRYLLFITDRYYYDGYSVNNLQGETDETNNVRAVAINISAADLQVASTNAPTAAVLGETVELTWTVTNQGTGTATRDWYDRVYLSSNETLDNNDVQVTSEYISTQTPLAAGASYTISKNVALPNFTPGNQFLLFVADRDNYQGETNENNNVRAVGINLSAPDLIVSNASAPTIGTVGKSIEVSWTVQNQGTTSASADWFDYIYLSNDQVFDANSDTYVTQEFISAQTPLAANGSYTITRNINLPNFATGNRYLIFVADGSQNQGETNNTNNTRIVEISLNAPDLVVSNITAPVESLSGQPIDITWTVTNQGTATAEGTWWDRLYLVNASNGAFVRDLGYFSFTGSIAAGASLERSQSINIPLDLTGNYKVVVTTDYYGNIAEGTQNESNNATTDDQNLTIQLSPVPNLKVSSVTVPTTAFSSQDTVVQWTVTNTGNGATNAAIWYDAIYLSLDNTFDDTDVFLGLASNPSYLNVGESYSNSLTVTLPRGIDANYYFLVRTDYYNQATEVGNEGDNFGFGGPTDIDLTPPPDLQVTTVNAPSGAFSGQPMTLSWTITNEGTGRTLENAWYDRIFMSADETLDAGDRFLGEVLHNGSLSADSSYDASATVNLPIGVSGNYYLFVRTDHYNQVYENAFEGNNVGYDAIATNITLTPPPDLEIETIALPNNARAGGNLIINYRVTNFGATETPANTSFWTDTFYLSLDNQLNTTTDIRLGSVNHYGILEPDQGYDGVANFTLSNTLTGNYYVFVTTDSGDQVFELNNNNNTLSSDNQVQIVSRPADLVVTTTTAPATGEASKTLRVQWTVKNQGLGDSIITTWTDRIVASTDAVLGDADDIILGEFNRTGILNPEETYSRDEFVTLPFSLVGDYQLYVVTDAANNVYEASNENNNTGAAKPLTINRQTPDLTVTQITVPTTAQSGATITINWTVKNFGLGNTNSNYWYDQVYLSTDSALSGNDINLGAVFHSGALNAAGEYIGSRNFNLPIDLNGTYYVIVQADSDNRVIEGAGENNNSLAATTATTINLSSVPDFVIQSVDAPISAIAGQLFSLTWTVSNNGAATTGSWYDGFYLSRDQIFDRNSDIFLGYTDHNSLGSGASYTKTTSFNLPRGLTGRFYVFAVTDGSNQIYERSGESNNIGFDAFSLEVILPPPSDLVVTQITVPANGIPGESISIGYTITNQGTDAAIGSWYDSVYISADSQWDIGDTLVGQVFHSGDVAGGASYSGVLQAALPGITPGNYYAIVRSDIRNQVPEVNQTNNTGVSVNQVVIDAEVLTLGVADTDTLSQGQSIYYRFNATAGQTIRLRLDSQDDQSFNELYVRRGVMPSRGQFDLTTPEPFTTDPEILIPIEQTGTYYVLAYGDTVTSSPTYTITAEEIPFSITAIRNNQVGNTGLVTLDIQGAQFSQDTVFNLIDAAGNSIAARQFLLENSSRAYVTFNLDEQLLGLYDLQATKGNNQTVLLNDSLTVIADNAANINVQIDGPDSVRPGRNYLFNINYGNNGGADSIAPLILLESATNTPVGLSFDDFSNSGVLQLLGTSEGFTNSLHPGELGNIPVYFQSSTNPINFNVRAIAADSLATANWDLVRASARPEDISVGEWNTFFSRIQPRIGETWGDYVQFINQLSVRYSPDGEPIQDVQELFSRLYQDDPNILPTSIFSGQLLNSATGEAFTGVQIAAYQLVNGELILGGSTVTDAQGNFSINGLDAGEYQLAIATDLFADNNNIAFDNNQDGIADQNAPIYTISPSTDLNGVQVYALQEQIEPETAQDTKPSFITDGSGTPHLFWSRNGEIWHAYFDGTDWIDAAPIPGANSKDFSVQAANNLIDGSGSGLILSWSNGDDLNQSEIYYAIARPQQAGGYQWSEPVAITNDAIADSRPTVVVTNQGQGLVVYQKSDDSIQDDTDLYYNLFDVDSQSLSWTSPLSLEDLLTTLDASPGAQTFSLGWKFDGTPKWAFLQKLAQFKTELRANGSYDVACELRLQADGTAQIEFSSRFAKKTKAQGQLYYKGEWTAKGTEDNCYYEFKKASLGFNVGIGADYEMQIEELVSRIPNPAIGLPATLLLVALRQLGIFEANLGVSVLVQLGGNVQWTKPSAPPIEYRWPDTGAITYDARVGLYGKAKLLKYEAKAYGNVGAKGDILPNPSLKEVYGQLGIDFRTPSGFLFRYVYTPTLLGPNSTDLLPFADGTDDSGLPADVSIEFLYDPASVVGTGNTYFDDNNASVLANVASDLYADEPPSIATGPNGEMMMAWAKEFDPTSAQKGSAIFVSTLNGTQWNAPVQIPDSLNLSNNPVITFDGNGNPLVVWSMADGSNITPTSTEAEYVAAITETDVVYSVYTNNAWSSPVAINPAVGSDETPTLGLGANGQVLLVWSHIIADIENLKASFWDGTSWSTAQTIVTGEIIDKATIGQINGKTVVYWSEDTDSNLERVNATVFYSIYDNGWSTAIAFNPEQAAIQSSGTLNVNGDSATFTPSSFTLPTPPEECCECKEGDPDCDDDDDYDPPVVVPRDPNDILGPKGFGAENWINAQAALPYTIRFENAADASAPAQVVVITQQLDPDLDFRTFRVDDFGWGDLRFELPGNRPFFSDRIDLTEDYGIYVDVSVAIDVITGLATWRIASVDPATGEAPLDAQAGFLPVNNADGAGEGFVSYTVRTKRTIETGDVIDAAAQIVFDTEAPIDTPPIFNTIDVGIPTSSVASLPEISETPEFLVRWSGSDESNGSALAGFTIYVSENGGEFTSWLENTTLTEATYIGQPGSTYAFYAVATDNAGNQEAVPTNADATTRIAGGTTTIGDFVWVDLNANGIQETNEPGLAGVTVRLYTNGTTAAIASTTTNADGLYTFADVTPGDYFVEFVATNGYIFSPQNSGTNDAVDSDANLTTGITDVFSANGDNANLTVDAGLYQFASITGQKWHDLDGDGVKDAGELGLANWTIYLDTNTNGQLDNGETSVTTDANGNYSFINLRPGIYTVAEVMQQGWQQTYPAFNITTTAADIPLVIPSLDLVSSSGGDVQLNFNAVNYTVTEDGRAVTEIWVTRTGNTTGSVTATLTLIDGTAQGCGCGPTAVTNDFNNVSFTITFAENETNKLISVENALLNNPNAIRIRNDGKVEGNENFTIKLTNPTGGASIGNQGIATVTILDDEQPQNITAAAQNIASSSLQNSGQTTATDLINLHDLWADSRFANIKGQGYATVIIDTGIDLNHPLFGTDVNNDGIADKIVYQYDFGNNDGNASDKNNHGSHVASIASAVAPDANLIVLKVFQDNGSGSFTNLERALQWVNNNAISYNIASVNLSLGDGKNWTTTNARYGIGDELAAIASQNIIISAAAGNSFYTFNSTPGLAYPAIDPNTISVGAVWANDFGSGTFSNGAVDYSTEADRIASFSQRHPLLDVFAPGILITGANATGGTIAMGGTSQAAPFIAGIATLAQQIAQTHLGRELTLTEFRTLLDTTGDLIIDGDDENDNVANTGATYSRINALALAEAILTLSTSAPNPDPVDPNNNQNNGSGTATNSLSFVHTVALSSGQTASGIDFGNQQIAQDQPPTVTIPIVDITVNEDADNTVIDLTNVFSDADGDAIATSIFANSNTGLVTATIVNNQLTLDYQANQSGTAEITLRGTANGKFIDDIFTVTVNSVDDAPVIQNAIADVNADEDADNTVIDLTNVFSDVDGDAIATSIFANSNTGLVTATIVNNQLTLDYQANQSGTAEITLRGTANGKFIDDIFTVTVNPVDDAPVIQNAIADINLDEDADNTVIDLTNVFSDVDGDAIATSIFANSNTGIVTATIVNNQLTLDYQGNQSGTAEITIRGTAGSQFVDETFNITVNSINDAPVLENALADQTATKDTLFNFTFPANTFNDIDAGDILTYFATLEDGDELPTWLTFDAATRTFSGTPADTDVGTLNIKVTARDNSEDSISDIFILTVADTDTNNAPTLAVAIADQTATENTNFSFTIPETTFVDTDAGDILSYTVSLENGGNLPDWLTFDTTTRTFSGTPTDTASGTYNIIVTVTDTAAASVSDTFTLNVLNFINGTSGNETVNGTNGDDVIDGGAGSDRLVGGDGNDTYIVDSIRDVVVESAGQGIDTVKSSVSHTLIANVENLILTGTANINGTGNELDNSITGNSGNNILKGLAGNDTLIGGDGNDTLVGGAGNDSLTGGEGADTFLFGSGAAFTNTAFGTDTITDFSKGIDKIALSKASFTALTSAVNSSLLASEFAIINVASVDEIATAGISNAKIIYNQTTQNLLYNQNGATSGLGNGGIFANLNATLEANDFLVQS</sequence>
<dbReference type="InterPro" id="IPR000209">
    <property type="entry name" value="Peptidase_S8/S53_dom"/>
</dbReference>
<dbReference type="SUPFAM" id="SSF141072">
    <property type="entry name" value="CalX-like"/>
    <property type="match status" value="1"/>
</dbReference>
<dbReference type="Gene3D" id="2.150.10.10">
    <property type="entry name" value="Serralysin-like metalloprotease, C-terminal"/>
    <property type="match status" value="1"/>
</dbReference>
<evidence type="ECO:0000256" key="10">
    <source>
        <dbReference type="PROSITE-ProRule" id="PRU01240"/>
    </source>
</evidence>
<evidence type="ECO:0000256" key="11">
    <source>
        <dbReference type="RuleBase" id="RU003355"/>
    </source>
</evidence>
<dbReference type="SUPFAM" id="SSF52743">
    <property type="entry name" value="Subtilisin-like"/>
    <property type="match status" value="1"/>
</dbReference>
<keyword evidence="5" id="KW-0732">Signal</keyword>
<keyword evidence="3" id="KW-0964">Secreted</keyword>
<dbReference type="Pfam" id="PF07705">
    <property type="entry name" value="CARDB"/>
    <property type="match status" value="16"/>
</dbReference>
<comment type="subcellular location">
    <subcellularLocation>
        <location evidence="1">Secreted</location>
    </subcellularLocation>
</comment>
<dbReference type="Proteomes" id="UP000621307">
    <property type="component" value="Unassembled WGS sequence"/>
</dbReference>